<gene>
    <name evidence="8" type="ORF">QBC33DRAFT_547445</name>
</gene>
<proteinExistence type="predicted"/>
<keyword evidence="3" id="KW-0238">DNA-binding</keyword>
<sequence length="688" mass="76922">MSDAHRLRSGRACSGCRKRKSRCDGARPQCSYCAKRNFECIYASPSRREGYVASLEGKVRRLERELRRQTPSSISPPSSNGNLGAHLDAPLVVSTDVTEEEEEEVEYDSDGEWQVQPRSLDVVDHDQASVQIVVSDCGVSPHATSNRKRTDSATLSDRIRRKSRIGSVIRAQNELHRDNFVLPPHSLASNLVDLFFEHAFPLFPFVHEPTFRKRFTAAYGNNSEALDIPWQSTLNLVFAFGCDYLPLPLQEIYELSQTFHRRGAELILSLCFDTSTLDVIQALLLLSAHLQSNMQFNRFWSSMGCILRSALGLGFHIDPVDWEIGPVEKEMRRRLWWGMYSLDRFVSLKHGRPPAVTSETLPVSPPATVHDDCITDAGISDVQTSDTPSPIHHFNAVVQLAHIAETMLAYMLKDAPWCLPGYGASPTRELDPIRLNIQIGLAVEQEGKLSMWLSGLPDHLRFSAETTDKKVKRQQMMLRVRYLHIRLMSHRPNLLSVIQVGRGKTTVLDDDYLKSVTMASVRQCVDCACDIVAMLKDTNGPEDMGAWWYHLPHLYTALGTLFAVRGQEILSTYIDCGAADSAVDAALDYLDQLGDVSPAVARCRKYFQSLRAWSEKRRSPPNTSILRDMQVPASMRAAANTGEAGSGADAETGFDPNHDLVGDFGDFFGDPTSDLFLDSLPPDLFFDI</sequence>
<evidence type="ECO:0000256" key="3">
    <source>
        <dbReference type="ARBA" id="ARBA00023125"/>
    </source>
</evidence>
<evidence type="ECO:0000256" key="2">
    <source>
        <dbReference type="ARBA" id="ARBA00023015"/>
    </source>
</evidence>
<dbReference type="InterPro" id="IPR007219">
    <property type="entry name" value="XnlR_reg_dom"/>
</dbReference>
<dbReference type="InterPro" id="IPR001138">
    <property type="entry name" value="Zn2Cys6_DnaBD"/>
</dbReference>
<dbReference type="Gene3D" id="4.10.240.10">
    <property type="entry name" value="Zn(2)-C6 fungal-type DNA-binding domain"/>
    <property type="match status" value="1"/>
</dbReference>
<organism evidence="8 9">
    <name type="scientific">Phialemonium atrogriseum</name>
    <dbReference type="NCBI Taxonomy" id="1093897"/>
    <lineage>
        <taxon>Eukaryota</taxon>
        <taxon>Fungi</taxon>
        <taxon>Dikarya</taxon>
        <taxon>Ascomycota</taxon>
        <taxon>Pezizomycotina</taxon>
        <taxon>Sordariomycetes</taxon>
        <taxon>Sordariomycetidae</taxon>
        <taxon>Cephalothecales</taxon>
        <taxon>Cephalothecaceae</taxon>
        <taxon>Phialemonium</taxon>
    </lineage>
</organism>
<dbReference type="GO" id="GO:0008270">
    <property type="term" value="F:zinc ion binding"/>
    <property type="evidence" value="ECO:0007669"/>
    <property type="project" value="InterPro"/>
</dbReference>
<keyword evidence="4" id="KW-0804">Transcription</keyword>
<dbReference type="SMART" id="SM00066">
    <property type="entry name" value="GAL4"/>
    <property type="match status" value="1"/>
</dbReference>
<dbReference type="PROSITE" id="PS00463">
    <property type="entry name" value="ZN2_CY6_FUNGAL_1"/>
    <property type="match status" value="1"/>
</dbReference>
<evidence type="ECO:0000256" key="4">
    <source>
        <dbReference type="ARBA" id="ARBA00023163"/>
    </source>
</evidence>
<dbReference type="GO" id="GO:0000978">
    <property type="term" value="F:RNA polymerase II cis-regulatory region sequence-specific DNA binding"/>
    <property type="evidence" value="ECO:0007669"/>
    <property type="project" value="TreeGrafter"/>
</dbReference>
<dbReference type="GO" id="GO:0000435">
    <property type="term" value="P:positive regulation of transcription from RNA polymerase II promoter by galactose"/>
    <property type="evidence" value="ECO:0007669"/>
    <property type="project" value="TreeGrafter"/>
</dbReference>
<dbReference type="InterPro" id="IPR036864">
    <property type="entry name" value="Zn2-C6_fun-type_DNA-bd_sf"/>
</dbReference>
<dbReference type="GeneID" id="85311921"/>
<dbReference type="SUPFAM" id="SSF57701">
    <property type="entry name" value="Zn2/Cys6 DNA-binding domain"/>
    <property type="match status" value="1"/>
</dbReference>
<evidence type="ECO:0000256" key="6">
    <source>
        <dbReference type="SAM" id="MobiDB-lite"/>
    </source>
</evidence>
<feature type="domain" description="Zn(2)-C6 fungal-type" evidence="7">
    <location>
        <begin position="12"/>
        <end position="42"/>
    </location>
</feature>
<evidence type="ECO:0000256" key="1">
    <source>
        <dbReference type="ARBA" id="ARBA00022723"/>
    </source>
</evidence>
<dbReference type="GO" id="GO:0000981">
    <property type="term" value="F:DNA-binding transcription factor activity, RNA polymerase II-specific"/>
    <property type="evidence" value="ECO:0007669"/>
    <property type="project" value="InterPro"/>
</dbReference>
<comment type="caution">
    <text evidence="8">The sequence shown here is derived from an EMBL/GenBank/DDBJ whole genome shotgun (WGS) entry which is preliminary data.</text>
</comment>
<evidence type="ECO:0000313" key="8">
    <source>
        <dbReference type="EMBL" id="KAK1764516.1"/>
    </source>
</evidence>
<keyword evidence="1" id="KW-0479">Metal-binding</keyword>
<evidence type="ECO:0000313" key="9">
    <source>
        <dbReference type="Proteomes" id="UP001244011"/>
    </source>
</evidence>
<dbReference type="GO" id="GO:0005634">
    <property type="term" value="C:nucleus"/>
    <property type="evidence" value="ECO:0007669"/>
    <property type="project" value="TreeGrafter"/>
</dbReference>
<dbReference type="RefSeq" id="XP_060280729.1">
    <property type="nucleotide sequence ID" value="XM_060428734.1"/>
</dbReference>
<dbReference type="InterPro" id="IPR051127">
    <property type="entry name" value="Fungal_SecMet_Regulators"/>
</dbReference>
<dbReference type="PANTHER" id="PTHR47424:SF3">
    <property type="entry name" value="REGULATORY PROTEIN GAL4"/>
    <property type="match status" value="1"/>
</dbReference>
<evidence type="ECO:0000256" key="5">
    <source>
        <dbReference type="ARBA" id="ARBA00023242"/>
    </source>
</evidence>
<name>A0AAJ0FDE6_9PEZI</name>
<dbReference type="EMBL" id="MU839020">
    <property type="protein sequence ID" value="KAK1764516.1"/>
    <property type="molecule type" value="Genomic_DNA"/>
</dbReference>
<dbReference type="Proteomes" id="UP001244011">
    <property type="component" value="Unassembled WGS sequence"/>
</dbReference>
<reference evidence="8" key="1">
    <citation type="submission" date="2023-06" db="EMBL/GenBank/DDBJ databases">
        <title>Genome-scale phylogeny and comparative genomics of the fungal order Sordariales.</title>
        <authorList>
            <consortium name="Lawrence Berkeley National Laboratory"/>
            <person name="Hensen N."/>
            <person name="Bonometti L."/>
            <person name="Westerberg I."/>
            <person name="Brannstrom I.O."/>
            <person name="Guillou S."/>
            <person name="Cros-Aarteil S."/>
            <person name="Calhoun S."/>
            <person name="Haridas S."/>
            <person name="Kuo A."/>
            <person name="Mondo S."/>
            <person name="Pangilinan J."/>
            <person name="Riley R."/>
            <person name="Labutti K."/>
            <person name="Andreopoulos B."/>
            <person name="Lipzen A."/>
            <person name="Chen C."/>
            <person name="Yanf M."/>
            <person name="Daum C."/>
            <person name="Ng V."/>
            <person name="Clum A."/>
            <person name="Steindorff A."/>
            <person name="Ohm R."/>
            <person name="Martin F."/>
            <person name="Silar P."/>
            <person name="Natvig D."/>
            <person name="Lalanne C."/>
            <person name="Gautier V."/>
            <person name="Ament-Velasquez S.L."/>
            <person name="Kruys A."/>
            <person name="Hutchinson M.I."/>
            <person name="Powell A.J."/>
            <person name="Barry K."/>
            <person name="Miller A.N."/>
            <person name="Grigoriev I.V."/>
            <person name="Debuchy R."/>
            <person name="Gladieux P."/>
            <person name="Thoren M.H."/>
            <person name="Johannesson H."/>
        </authorList>
    </citation>
    <scope>NUCLEOTIDE SEQUENCE</scope>
    <source>
        <strain evidence="8">8032-3</strain>
    </source>
</reference>
<evidence type="ECO:0000259" key="7">
    <source>
        <dbReference type="PROSITE" id="PS50048"/>
    </source>
</evidence>
<keyword evidence="2" id="KW-0805">Transcription regulation</keyword>
<dbReference type="CDD" id="cd12148">
    <property type="entry name" value="fungal_TF_MHR"/>
    <property type="match status" value="1"/>
</dbReference>
<protein>
    <submittedName>
        <fullName evidence="8">Fungal-specific transcription factor domain-containing protein</fullName>
    </submittedName>
</protein>
<dbReference type="SMART" id="SM00906">
    <property type="entry name" value="Fungal_trans"/>
    <property type="match status" value="1"/>
</dbReference>
<dbReference type="PROSITE" id="PS50048">
    <property type="entry name" value="ZN2_CY6_FUNGAL_2"/>
    <property type="match status" value="1"/>
</dbReference>
<accession>A0AAJ0FDE6</accession>
<keyword evidence="5" id="KW-0539">Nucleus</keyword>
<dbReference type="AlphaFoldDB" id="A0AAJ0FDE6"/>
<dbReference type="Pfam" id="PF04082">
    <property type="entry name" value="Fungal_trans"/>
    <property type="match status" value="1"/>
</dbReference>
<dbReference type="Pfam" id="PF00172">
    <property type="entry name" value="Zn_clus"/>
    <property type="match status" value="1"/>
</dbReference>
<dbReference type="GO" id="GO:0006351">
    <property type="term" value="P:DNA-templated transcription"/>
    <property type="evidence" value="ECO:0007669"/>
    <property type="project" value="InterPro"/>
</dbReference>
<keyword evidence="9" id="KW-1185">Reference proteome</keyword>
<dbReference type="CDD" id="cd00067">
    <property type="entry name" value="GAL4"/>
    <property type="match status" value="1"/>
</dbReference>
<dbReference type="PANTHER" id="PTHR47424">
    <property type="entry name" value="REGULATORY PROTEIN GAL4"/>
    <property type="match status" value="1"/>
</dbReference>
<feature type="region of interest" description="Disordered" evidence="6">
    <location>
        <begin position="66"/>
        <end position="87"/>
    </location>
</feature>